<feature type="compositionally biased region" description="Polar residues" evidence="1">
    <location>
        <begin position="17"/>
        <end position="33"/>
    </location>
</feature>
<evidence type="ECO:0000313" key="2">
    <source>
        <dbReference type="EMBL" id="KAK0553047.1"/>
    </source>
</evidence>
<evidence type="ECO:0000313" key="3">
    <source>
        <dbReference type="Proteomes" id="UP001176517"/>
    </source>
</evidence>
<dbReference type="GO" id="GO:0004309">
    <property type="term" value="F:exopolyphosphatase activity"/>
    <property type="evidence" value="ECO:0007669"/>
    <property type="project" value="UniProtKB-EC"/>
</dbReference>
<dbReference type="EC" id="3.6.1.11" evidence="2"/>
<keyword evidence="3" id="KW-1185">Reference proteome</keyword>
<proteinExistence type="predicted"/>
<organism evidence="2 3">
    <name type="scientific">Tilletia horrida</name>
    <dbReference type="NCBI Taxonomy" id="155126"/>
    <lineage>
        <taxon>Eukaryota</taxon>
        <taxon>Fungi</taxon>
        <taxon>Dikarya</taxon>
        <taxon>Basidiomycota</taxon>
        <taxon>Ustilaginomycotina</taxon>
        <taxon>Exobasidiomycetes</taxon>
        <taxon>Tilletiales</taxon>
        <taxon>Tilletiaceae</taxon>
        <taxon>Tilletia</taxon>
    </lineage>
</organism>
<keyword evidence="2" id="KW-0378">Hydrolase</keyword>
<name>A0AAN6GQV3_9BASI</name>
<dbReference type="InterPro" id="IPR038222">
    <property type="entry name" value="DHHA2_dom_sf"/>
</dbReference>
<comment type="caution">
    <text evidence="2">The sequence shown here is derived from an EMBL/GenBank/DDBJ whole genome shotgun (WGS) entry which is preliminary data.</text>
</comment>
<sequence length="337" mass="37136">MSESALVSAESIVSRYPSASSFGPQQQPSNDQDASLDELSEIAENNAQYTHSLSTALSILKKAAAGHERPLGAPTISSSQPWYPLRESIQGGQISLLPPDFPTDFEIPRNGQNLRDLLRRDYKEVELSVASTRLAVGFASIPLGMAQLLNKDPTPGAPPKSDEIDPKTRSTGRWDAWWYSVASWIEERKLAMMVVGTSFRNDKDKHKRELIIAYKPQPQLPPSFWQDFRNFLLSDDHVPDHSHPGAFSQRLLIDTEWKGDLLLPSSSQPSNPALVKVTGKKERAGGIDLDRDGLWIAASSNQEILGVVWAQDNDKANRKIFLPAITAAIQKAATTSA</sequence>
<dbReference type="Proteomes" id="UP001176517">
    <property type="component" value="Unassembled WGS sequence"/>
</dbReference>
<protein>
    <submittedName>
        <fullName evidence="2">Exopolyphosphatase</fullName>
        <ecNumber evidence="2">3.6.1.11</ecNumber>
    </submittedName>
</protein>
<feature type="region of interest" description="Disordered" evidence="1">
    <location>
        <begin position="16"/>
        <end position="35"/>
    </location>
</feature>
<evidence type="ECO:0000256" key="1">
    <source>
        <dbReference type="SAM" id="MobiDB-lite"/>
    </source>
</evidence>
<dbReference type="EMBL" id="JAPDMZ010000055">
    <property type="protein sequence ID" value="KAK0553047.1"/>
    <property type="molecule type" value="Genomic_DNA"/>
</dbReference>
<dbReference type="AlphaFoldDB" id="A0AAN6GQV3"/>
<reference evidence="2" key="1">
    <citation type="journal article" date="2023" name="PhytoFront">
        <title>Draft Genome Resources of Seven Strains of Tilletia horrida, Causal Agent of Kernel Smut of Rice.</title>
        <authorList>
            <person name="Khanal S."/>
            <person name="Antony Babu S."/>
            <person name="Zhou X.G."/>
        </authorList>
    </citation>
    <scope>NUCLEOTIDE SEQUENCE</scope>
    <source>
        <strain evidence="2">TX6</strain>
    </source>
</reference>
<feature type="region of interest" description="Disordered" evidence="1">
    <location>
        <begin position="149"/>
        <end position="169"/>
    </location>
</feature>
<dbReference type="Gene3D" id="3.10.310.20">
    <property type="entry name" value="DHHA2 domain"/>
    <property type="match status" value="1"/>
</dbReference>
<gene>
    <name evidence="2" type="primary">PPX1_1</name>
    <name evidence="2" type="ORF">OC846_002663</name>
</gene>
<accession>A0AAN6GQV3</accession>